<gene>
    <name evidence="4" type="ORF">B0I36DRAFT_124304</name>
</gene>
<keyword evidence="1" id="KW-0677">Repeat</keyword>
<proteinExistence type="predicted"/>
<dbReference type="PANTHER" id="PTHR24189:SF50">
    <property type="entry name" value="ANKYRIN REPEAT AND SOCS BOX PROTEIN 2"/>
    <property type="match status" value="1"/>
</dbReference>
<evidence type="ECO:0000256" key="1">
    <source>
        <dbReference type="ARBA" id="ARBA00022737"/>
    </source>
</evidence>
<keyword evidence="2" id="KW-0040">ANK repeat</keyword>
<dbReference type="PANTHER" id="PTHR24189">
    <property type="entry name" value="MYOTROPHIN"/>
    <property type="match status" value="1"/>
</dbReference>
<keyword evidence="5" id="KW-1185">Reference proteome</keyword>
<dbReference type="Proteomes" id="UP000756346">
    <property type="component" value="Unassembled WGS sequence"/>
</dbReference>
<sequence>MHTILLTSSRTMAFPRHAHETDPAVGLCSHHQTDSRLLQFQRLFGRNKVVLNKNSVQRICVASKCKSLDQVLTVDEIDFAEGLIQLQTLTASTKSEDLNKPTVVKTTSAMRFFPRRAMPTSQLKEPLLMLVASVLDQNGISISSLSVNTIRPAGSPVFQAVRRGDLQAFRLMLSLGEASVRDHDEYGASLLLYAHDQPELCKFLIGAGVDFDHLGCIDGIMGFLGRKRSSTALTLGRVDPDCSPDEIENINQCRHILLEAGADPTLPDSLGDTVFSRVLGYVSKASVSTVWNPSLTGIWLSISDYAVFSSACDYAEPHAIAELIRLGANVHARDQEARTALHHACRNARFTIWGSKRRGTAYLETIELFLKANVDMYSRDCEGFTAADLAYHWCANDWRTEWHGGSPGDIFDAALARCGFDIERFRRTSGQARKARYTDDYQRRDFERLWTGFEHLCPYWNDEPWPADLATAEFSSSEESEDAWCEPDSTSSSDEENNNDVDWQLDEVAANSDDERAVTASVGEGPDSASLWAMRPPELPSMLTELLEGDLPSDSEVEVIREIIPEYLIVEDAEELEFSFAGQA</sequence>
<protein>
    <submittedName>
        <fullName evidence="4">Ankyrin repeat-containing domain protein</fullName>
    </submittedName>
</protein>
<evidence type="ECO:0000256" key="3">
    <source>
        <dbReference type="SAM" id="MobiDB-lite"/>
    </source>
</evidence>
<dbReference type="RefSeq" id="XP_046013251.1">
    <property type="nucleotide sequence ID" value="XM_046148090.1"/>
</dbReference>
<dbReference type="InterPro" id="IPR050745">
    <property type="entry name" value="Multifunctional_regulatory"/>
</dbReference>
<dbReference type="Gene3D" id="1.25.40.20">
    <property type="entry name" value="Ankyrin repeat-containing domain"/>
    <property type="match status" value="2"/>
</dbReference>
<dbReference type="GeneID" id="70177636"/>
<accession>A0A9P8Y767</accession>
<name>A0A9P8Y767_9PEZI</name>
<dbReference type="AlphaFoldDB" id="A0A9P8Y767"/>
<organism evidence="4 5">
    <name type="scientific">Microdochium trichocladiopsis</name>
    <dbReference type="NCBI Taxonomy" id="1682393"/>
    <lineage>
        <taxon>Eukaryota</taxon>
        <taxon>Fungi</taxon>
        <taxon>Dikarya</taxon>
        <taxon>Ascomycota</taxon>
        <taxon>Pezizomycotina</taxon>
        <taxon>Sordariomycetes</taxon>
        <taxon>Xylariomycetidae</taxon>
        <taxon>Xylariales</taxon>
        <taxon>Microdochiaceae</taxon>
        <taxon>Microdochium</taxon>
    </lineage>
</organism>
<evidence type="ECO:0000313" key="5">
    <source>
        <dbReference type="Proteomes" id="UP000756346"/>
    </source>
</evidence>
<dbReference type="OrthoDB" id="539213at2759"/>
<feature type="compositionally biased region" description="Acidic residues" evidence="3">
    <location>
        <begin position="476"/>
        <end position="485"/>
    </location>
</feature>
<dbReference type="SUPFAM" id="SSF48403">
    <property type="entry name" value="Ankyrin repeat"/>
    <property type="match status" value="1"/>
</dbReference>
<feature type="region of interest" description="Disordered" evidence="3">
    <location>
        <begin position="472"/>
        <end position="500"/>
    </location>
</feature>
<evidence type="ECO:0000256" key="2">
    <source>
        <dbReference type="ARBA" id="ARBA00023043"/>
    </source>
</evidence>
<reference evidence="4" key="1">
    <citation type="journal article" date="2021" name="Nat. Commun.">
        <title>Genetic determinants of endophytism in the Arabidopsis root mycobiome.</title>
        <authorList>
            <person name="Mesny F."/>
            <person name="Miyauchi S."/>
            <person name="Thiergart T."/>
            <person name="Pickel B."/>
            <person name="Atanasova L."/>
            <person name="Karlsson M."/>
            <person name="Huettel B."/>
            <person name="Barry K.W."/>
            <person name="Haridas S."/>
            <person name="Chen C."/>
            <person name="Bauer D."/>
            <person name="Andreopoulos W."/>
            <person name="Pangilinan J."/>
            <person name="LaButti K."/>
            <person name="Riley R."/>
            <person name="Lipzen A."/>
            <person name="Clum A."/>
            <person name="Drula E."/>
            <person name="Henrissat B."/>
            <person name="Kohler A."/>
            <person name="Grigoriev I.V."/>
            <person name="Martin F.M."/>
            <person name="Hacquard S."/>
        </authorList>
    </citation>
    <scope>NUCLEOTIDE SEQUENCE</scope>
    <source>
        <strain evidence="4">MPI-CAGE-CH-0230</strain>
    </source>
</reference>
<comment type="caution">
    <text evidence="4">The sequence shown here is derived from an EMBL/GenBank/DDBJ whole genome shotgun (WGS) entry which is preliminary data.</text>
</comment>
<evidence type="ECO:0000313" key="4">
    <source>
        <dbReference type="EMBL" id="KAH7031571.1"/>
    </source>
</evidence>
<dbReference type="InterPro" id="IPR036770">
    <property type="entry name" value="Ankyrin_rpt-contain_sf"/>
</dbReference>
<dbReference type="EMBL" id="JAGTJQ010000005">
    <property type="protein sequence ID" value="KAH7031571.1"/>
    <property type="molecule type" value="Genomic_DNA"/>
</dbReference>